<gene>
    <name evidence="1" type="ORF">METZ01_LOCUS346182</name>
</gene>
<reference evidence="1" key="1">
    <citation type="submission" date="2018-05" db="EMBL/GenBank/DDBJ databases">
        <authorList>
            <person name="Lanie J.A."/>
            <person name="Ng W.-L."/>
            <person name="Kazmierczak K.M."/>
            <person name="Andrzejewski T.M."/>
            <person name="Davidsen T.M."/>
            <person name="Wayne K.J."/>
            <person name="Tettelin H."/>
            <person name="Glass J.I."/>
            <person name="Rusch D."/>
            <person name="Podicherti R."/>
            <person name="Tsui H.-C.T."/>
            <person name="Winkler M.E."/>
        </authorList>
    </citation>
    <scope>NUCLEOTIDE SEQUENCE</scope>
</reference>
<dbReference type="EMBL" id="UINC01119480">
    <property type="protein sequence ID" value="SVC93328.1"/>
    <property type="molecule type" value="Genomic_DNA"/>
</dbReference>
<organism evidence="1">
    <name type="scientific">marine metagenome</name>
    <dbReference type="NCBI Taxonomy" id="408172"/>
    <lineage>
        <taxon>unclassified sequences</taxon>
        <taxon>metagenomes</taxon>
        <taxon>ecological metagenomes</taxon>
    </lineage>
</organism>
<evidence type="ECO:0000313" key="1">
    <source>
        <dbReference type="EMBL" id="SVC93328.1"/>
    </source>
</evidence>
<accession>A0A382R8J8</accession>
<sequence length="100" mass="10938">MKKLIASLALVAVAITLINAADPPAKLSKAQNWKAYDAALKKGLPKTAITHLEPIIAQTLRDKDYAEAIKAISKKMALESNIQGNKAQEKIRRMEAEITK</sequence>
<protein>
    <submittedName>
        <fullName evidence="1">Uncharacterized protein</fullName>
    </submittedName>
</protein>
<proteinExistence type="predicted"/>
<feature type="non-terminal residue" evidence="1">
    <location>
        <position position="100"/>
    </location>
</feature>
<name>A0A382R8J8_9ZZZZ</name>
<dbReference type="AlphaFoldDB" id="A0A382R8J8"/>